<accession>A0A1H0VSG2</accession>
<protein>
    <submittedName>
        <fullName evidence="1">Uncharacterized protein</fullName>
    </submittedName>
</protein>
<evidence type="ECO:0000313" key="2">
    <source>
        <dbReference type="Proteomes" id="UP000199073"/>
    </source>
</evidence>
<dbReference type="RefSeq" id="WP_092226055.1">
    <property type="nucleotide sequence ID" value="NZ_FNJI01000061.1"/>
</dbReference>
<sequence length="90" mass="10429">MKNYLSRAVKILLVTFVIISSGTALYSQLKGSRVDPIKAIVEFQIKKSREPPFEEEGEYTWWRKIKSTVYGVNQHSKLTPCQRPKMTPKK</sequence>
<reference evidence="1 2" key="1">
    <citation type="submission" date="2016-10" db="EMBL/GenBank/DDBJ databases">
        <authorList>
            <person name="de Groot N.N."/>
        </authorList>
    </citation>
    <scope>NUCLEOTIDE SEQUENCE [LARGE SCALE GENOMIC DNA]</scope>
    <source>
        <strain evidence="1 2">DSM 12130</strain>
    </source>
</reference>
<organism evidence="1 2">
    <name type="scientific">Desulforhopalus singaporensis</name>
    <dbReference type="NCBI Taxonomy" id="91360"/>
    <lineage>
        <taxon>Bacteria</taxon>
        <taxon>Pseudomonadati</taxon>
        <taxon>Thermodesulfobacteriota</taxon>
        <taxon>Desulfobulbia</taxon>
        <taxon>Desulfobulbales</taxon>
        <taxon>Desulfocapsaceae</taxon>
        <taxon>Desulforhopalus</taxon>
    </lineage>
</organism>
<name>A0A1H0VSG2_9BACT</name>
<evidence type="ECO:0000313" key="1">
    <source>
        <dbReference type="EMBL" id="SDP81036.1"/>
    </source>
</evidence>
<dbReference type="Proteomes" id="UP000199073">
    <property type="component" value="Unassembled WGS sequence"/>
</dbReference>
<keyword evidence="2" id="KW-1185">Reference proteome</keyword>
<dbReference type="AlphaFoldDB" id="A0A1H0VSG2"/>
<gene>
    <name evidence="1" type="ORF">SAMN05660330_04201</name>
</gene>
<dbReference type="EMBL" id="FNJI01000061">
    <property type="protein sequence ID" value="SDP81036.1"/>
    <property type="molecule type" value="Genomic_DNA"/>
</dbReference>
<proteinExistence type="predicted"/>